<dbReference type="AlphaFoldDB" id="A0A0M0GA60"/>
<feature type="region of interest" description="Disordered" evidence="1">
    <location>
        <begin position="245"/>
        <end position="284"/>
    </location>
</feature>
<dbReference type="Gene3D" id="2.160.20.120">
    <property type="match status" value="1"/>
</dbReference>
<dbReference type="Pfam" id="PF13349">
    <property type="entry name" value="DUF4097"/>
    <property type="match status" value="1"/>
</dbReference>
<organism evidence="3 4">
    <name type="scientific">Sporosarcina globispora</name>
    <name type="common">Bacillus globisporus</name>
    <dbReference type="NCBI Taxonomy" id="1459"/>
    <lineage>
        <taxon>Bacteria</taxon>
        <taxon>Bacillati</taxon>
        <taxon>Bacillota</taxon>
        <taxon>Bacilli</taxon>
        <taxon>Bacillales</taxon>
        <taxon>Caryophanaceae</taxon>
        <taxon>Sporosarcina</taxon>
    </lineage>
</organism>
<reference evidence="4" key="1">
    <citation type="submission" date="2015-07" db="EMBL/GenBank/DDBJ databases">
        <title>Fjat-10036 dsm4.</title>
        <authorList>
            <person name="Liu B."/>
            <person name="Wang J."/>
            <person name="Zhu Y."/>
            <person name="Liu G."/>
            <person name="Chen Q."/>
            <person name="Chen Z."/>
            <person name="Lan J."/>
            <person name="Che J."/>
            <person name="Ge C."/>
            <person name="Shi H."/>
            <person name="Pan Z."/>
            <person name="Liu X."/>
        </authorList>
    </citation>
    <scope>NUCLEOTIDE SEQUENCE [LARGE SCALE GENOMIC DNA]</scope>
    <source>
        <strain evidence="4">DSM 4</strain>
    </source>
</reference>
<proteinExistence type="predicted"/>
<sequence>MKRIIAIFIILVCSYLLFTGVNSWFSSGGSSTEASLSKRTDMISIDVASSDTVIIPEKRNDVMAELDGKGKVTVNKSGNEVRVEYKRRWLDGFQFFNNKSSLKIYIPEDYNKSMSIDIGSGRLNFAGESENNPFELERLEVNMSSGRVSLANIKTNEFEHEGSSGMMDADHLFARSGEIDMSSGKVKIRNYQGKLDAGVSSGQLDIMVGKLIDSIKVEANSGFVRLDLPDDADFTLKGKASSGHISSNFELDDERHDKNDISGKHGSGKHDIGISVSSGKAEIN</sequence>
<dbReference type="OrthoDB" id="2940757at2"/>
<keyword evidence="4" id="KW-1185">Reference proteome</keyword>
<evidence type="ECO:0000313" key="4">
    <source>
        <dbReference type="Proteomes" id="UP000037109"/>
    </source>
</evidence>
<feature type="domain" description="DUF4097" evidence="2">
    <location>
        <begin position="42"/>
        <end position="283"/>
    </location>
</feature>
<comment type="caution">
    <text evidence="3">The sequence shown here is derived from an EMBL/GenBank/DDBJ whole genome shotgun (WGS) entry which is preliminary data.</text>
</comment>
<evidence type="ECO:0000259" key="2">
    <source>
        <dbReference type="Pfam" id="PF13349"/>
    </source>
</evidence>
<protein>
    <recommendedName>
        <fullName evidence="2">DUF4097 domain-containing protein</fullName>
    </recommendedName>
</protein>
<dbReference type="Proteomes" id="UP000037109">
    <property type="component" value="Unassembled WGS sequence"/>
</dbReference>
<dbReference type="EMBL" id="LGUF01000007">
    <property type="protein sequence ID" value="KON86412.1"/>
    <property type="molecule type" value="Genomic_DNA"/>
</dbReference>
<dbReference type="STRING" id="1459.AF332_05975"/>
<dbReference type="PATRIC" id="fig|1459.3.peg.1258"/>
<feature type="compositionally biased region" description="Basic and acidic residues" evidence="1">
    <location>
        <begin position="253"/>
        <end position="272"/>
    </location>
</feature>
<dbReference type="RefSeq" id="WP_053433775.1">
    <property type="nucleotide sequence ID" value="NZ_LGUF01000007.1"/>
</dbReference>
<evidence type="ECO:0000256" key="1">
    <source>
        <dbReference type="SAM" id="MobiDB-lite"/>
    </source>
</evidence>
<dbReference type="InterPro" id="IPR025164">
    <property type="entry name" value="Toastrack_DUF4097"/>
</dbReference>
<gene>
    <name evidence="3" type="ORF">AF332_05975</name>
</gene>
<name>A0A0M0GA60_SPOGL</name>
<evidence type="ECO:0000313" key="3">
    <source>
        <dbReference type="EMBL" id="KON86412.1"/>
    </source>
</evidence>
<accession>A0A0M0GA60</accession>